<accession>A0A448B061</accession>
<evidence type="ECO:0000256" key="2">
    <source>
        <dbReference type="ARBA" id="ARBA00023002"/>
    </source>
</evidence>
<dbReference type="PRINTS" id="PR00080">
    <property type="entry name" value="SDRFAMILY"/>
</dbReference>
<dbReference type="EC" id="1.1.1.53" evidence="3"/>
<dbReference type="Pfam" id="PF13561">
    <property type="entry name" value="adh_short_C2"/>
    <property type="match status" value="1"/>
</dbReference>
<dbReference type="AlphaFoldDB" id="A0A448B061"/>
<proteinExistence type="inferred from homology"/>
<dbReference type="SUPFAM" id="SSF51735">
    <property type="entry name" value="NAD(P)-binding Rossmann-fold domains"/>
    <property type="match status" value="1"/>
</dbReference>
<dbReference type="KEGG" id="cgle:NCTC11432_01508"/>
<dbReference type="NCBIfam" id="NF005559">
    <property type="entry name" value="PRK07231.1"/>
    <property type="match status" value="1"/>
</dbReference>
<comment type="similarity">
    <text evidence="1">Belongs to the short-chain dehydrogenases/reductases (SDR) family.</text>
</comment>
<dbReference type="FunFam" id="3.40.50.720:FF:000084">
    <property type="entry name" value="Short-chain dehydrogenase reductase"/>
    <property type="match status" value="1"/>
</dbReference>
<reference evidence="3 4" key="1">
    <citation type="submission" date="2018-12" db="EMBL/GenBank/DDBJ databases">
        <authorList>
            <consortium name="Pathogen Informatics"/>
        </authorList>
    </citation>
    <scope>NUCLEOTIDE SEQUENCE [LARGE SCALE GENOMIC DNA]</scope>
    <source>
        <strain evidence="3 4">NCTC11432</strain>
    </source>
</reference>
<organism evidence="3 4">
    <name type="scientific">Chryseobacterium gleum</name>
    <name type="common">Flavobacterium gleum</name>
    <dbReference type="NCBI Taxonomy" id="250"/>
    <lineage>
        <taxon>Bacteria</taxon>
        <taxon>Pseudomonadati</taxon>
        <taxon>Bacteroidota</taxon>
        <taxon>Flavobacteriia</taxon>
        <taxon>Flavobacteriales</taxon>
        <taxon>Weeksellaceae</taxon>
        <taxon>Chryseobacterium group</taxon>
        <taxon>Chryseobacterium</taxon>
    </lineage>
</organism>
<evidence type="ECO:0000256" key="1">
    <source>
        <dbReference type="ARBA" id="ARBA00006484"/>
    </source>
</evidence>
<dbReference type="STRING" id="525257.HMPREF0204_12958"/>
<name>A0A448B061_CHRGE</name>
<evidence type="ECO:0000313" key="4">
    <source>
        <dbReference type="Proteomes" id="UP000279227"/>
    </source>
</evidence>
<dbReference type="PANTHER" id="PTHR24321">
    <property type="entry name" value="DEHYDROGENASES, SHORT CHAIN"/>
    <property type="match status" value="1"/>
</dbReference>
<dbReference type="PRINTS" id="PR00081">
    <property type="entry name" value="GDHRDH"/>
</dbReference>
<dbReference type="Gene3D" id="3.40.50.720">
    <property type="entry name" value="NAD(P)-binding Rossmann-like Domain"/>
    <property type="match status" value="1"/>
</dbReference>
<dbReference type="InterPro" id="IPR002347">
    <property type="entry name" value="SDR_fam"/>
</dbReference>
<evidence type="ECO:0000313" key="3">
    <source>
        <dbReference type="EMBL" id="VEE06165.1"/>
    </source>
</evidence>
<dbReference type="GO" id="GO:0047044">
    <property type="term" value="F:androstan-3-alpha,17-beta-diol dehydrogenase (NAD+) activity"/>
    <property type="evidence" value="ECO:0007669"/>
    <property type="project" value="UniProtKB-EC"/>
</dbReference>
<sequence>MSSFGQISLMLFRLTLFSLKLIKNNMERLKGKIAIVTGAAQGMGESHARTFIAEGAKVVLTDLNEERGKAIADELGENAIFIKQDVTKVEDWKKVVAEAEATFGHVNVLVNNAGILGPIKTITEISEAEYLKVIEINQNAVFYGMKYTIPSMQKAGIGSIVNISSVAGIVAIPGYPSLAYMGSKFAVRGLTKAAAVEYGKENIRANSVHPGYIKTPMMVEATDEDGSGAADAILLARMADAVEVSNLVIFLASDESSFLTGTEQVIDGGMSIQ</sequence>
<keyword evidence="2 3" id="KW-0560">Oxidoreductase</keyword>
<dbReference type="EMBL" id="LR134289">
    <property type="protein sequence ID" value="VEE06165.1"/>
    <property type="molecule type" value="Genomic_DNA"/>
</dbReference>
<dbReference type="Proteomes" id="UP000279227">
    <property type="component" value="Chromosome"/>
</dbReference>
<dbReference type="InterPro" id="IPR036291">
    <property type="entry name" value="NAD(P)-bd_dom_sf"/>
</dbReference>
<dbReference type="PANTHER" id="PTHR24321:SF8">
    <property type="entry name" value="ESTRADIOL 17-BETA-DEHYDROGENASE 8-RELATED"/>
    <property type="match status" value="1"/>
</dbReference>
<gene>
    <name evidence="3" type="primary">fabG3</name>
    <name evidence="3" type="ORF">NCTC11432_01508</name>
</gene>
<protein>
    <submittedName>
        <fullName evidence="3">3-alpha-(Or 20-beta)-hydroxysteroid dehydrogenase</fullName>
        <ecNumber evidence="3">1.1.1.53</ecNumber>
    </submittedName>
</protein>